<organism evidence="2 3">
    <name type="scientific">Stigmatella aurantiaca (strain DW4/3-1)</name>
    <dbReference type="NCBI Taxonomy" id="378806"/>
    <lineage>
        <taxon>Bacteria</taxon>
        <taxon>Pseudomonadati</taxon>
        <taxon>Myxococcota</taxon>
        <taxon>Myxococcia</taxon>
        <taxon>Myxococcales</taxon>
        <taxon>Cystobacterineae</taxon>
        <taxon>Archangiaceae</taxon>
        <taxon>Stigmatella</taxon>
    </lineage>
</organism>
<gene>
    <name evidence="2" type="ORF">STIAU_8516</name>
</gene>
<feature type="compositionally biased region" description="Basic residues" evidence="1">
    <location>
        <begin position="394"/>
        <end position="403"/>
    </location>
</feature>
<feature type="compositionally biased region" description="Polar residues" evidence="1">
    <location>
        <begin position="381"/>
        <end position="393"/>
    </location>
</feature>
<feature type="region of interest" description="Disordered" evidence="1">
    <location>
        <begin position="276"/>
        <end position="325"/>
    </location>
</feature>
<dbReference type="AlphaFoldDB" id="Q09AR2"/>
<feature type="region of interest" description="Disordered" evidence="1">
    <location>
        <begin position="213"/>
        <end position="250"/>
    </location>
</feature>
<evidence type="ECO:0000313" key="3">
    <source>
        <dbReference type="Proteomes" id="UP000032702"/>
    </source>
</evidence>
<proteinExistence type="predicted"/>
<protein>
    <submittedName>
        <fullName evidence="2">Uncharacterized protein</fullName>
    </submittedName>
</protein>
<feature type="compositionally biased region" description="Gly residues" evidence="1">
    <location>
        <begin position="279"/>
        <end position="306"/>
    </location>
</feature>
<evidence type="ECO:0000313" key="2">
    <source>
        <dbReference type="EMBL" id="EAU68798.1"/>
    </source>
</evidence>
<dbReference type="EMBL" id="AAMD01000012">
    <property type="protein sequence ID" value="EAU68798.1"/>
    <property type="molecule type" value="Genomic_DNA"/>
</dbReference>
<name>Q09AR2_STIAD</name>
<dbReference type="Proteomes" id="UP000032702">
    <property type="component" value="Unassembled WGS sequence"/>
</dbReference>
<reference evidence="2 3" key="1">
    <citation type="submission" date="2006-04" db="EMBL/GenBank/DDBJ databases">
        <authorList>
            <person name="Nierman W.C."/>
        </authorList>
    </citation>
    <scope>NUCLEOTIDE SEQUENCE [LARGE SCALE GENOMIC DNA]</scope>
    <source>
        <strain evidence="2 3">DW4/3-1</strain>
    </source>
</reference>
<feature type="region of interest" description="Disordered" evidence="1">
    <location>
        <begin position="348"/>
        <end position="403"/>
    </location>
</feature>
<evidence type="ECO:0000256" key="1">
    <source>
        <dbReference type="SAM" id="MobiDB-lite"/>
    </source>
</evidence>
<sequence length="403" mass="41091">MPGRRHVRRGGEPRGAHRGAGPARHALRQRGGDEGARPASGPALAAQRAQGAAVARGGVSHRAARGPPPAGPLRPGPFAHRSAPRAGVAAAHGRCGRVPAHVRIHARRRLEEPFLLVAADLPRADPPRGAFPGGGGGAGHAGHRRTGGPLLAQWAPARAAARGTRYLGLAGHLRVPGGVVPRGPVVAPGARGPRLRALPGGRDALGLSAAAGEHVDGPACPEAGPGARPGRGREHRPHPGRVGRVPGPLRARGAVSLRALHPRGCLLRARRHPLRDVRGGAGRGGASLPGRGAGPAGAPGVDGGGEARAPRGPLRAALRPQSPRAFSWASKVGASVKRWPRMPSALAASTYSGRSSKKAASCGAQPARSRASWKKAGSGLTRPTSQLISSASKRWSRGNRGRR</sequence>
<feature type="compositionally biased region" description="Low complexity" evidence="1">
    <location>
        <begin position="310"/>
        <end position="320"/>
    </location>
</feature>
<comment type="caution">
    <text evidence="2">The sequence shown here is derived from an EMBL/GenBank/DDBJ whole genome shotgun (WGS) entry which is preliminary data.</text>
</comment>
<feature type="compositionally biased region" description="Pro residues" evidence="1">
    <location>
        <begin position="66"/>
        <end position="75"/>
    </location>
</feature>
<accession>Q09AR2</accession>
<feature type="compositionally biased region" description="Low complexity" evidence="1">
    <location>
        <begin position="217"/>
        <end position="228"/>
    </location>
</feature>
<feature type="region of interest" description="Disordered" evidence="1">
    <location>
        <begin position="1"/>
        <end position="83"/>
    </location>
</feature>
<feature type="compositionally biased region" description="Low complexity" evidence="1">
    <location>
        <begin position="45"/>
        <end position="58"/>
    </location>
</feature>